<dbReference type="AlphaFoldDB" id="T1KHL2"/>
<dbReference type="GO" id="GO:0003682">
    <property type="term" value="F:chromatin binding"/>
    <property type="evidence" value="ECO:0007669"/>
    <property type="project" value="InterPro"/>
</dbReference>
<reference evidence="3" key="1">
    <citation type="submission" date="2011-08" db="EMBL/GenBank/DDBJ databases">
        <authorList>
            <person name="Rombauts S."/>
        </authorList>
    </citation>
    <scope>NUCLEOTIDE SEQUENCE</scope>
    <source>
        <strain evidence="3">London</strain>
    </source>
</reference>
<evidence type="ECO:0000256" key="1">
    <source>
        <dbReference type="ARBA" id="ARBA00022441"/>
    </source>
</evidence>
<dbReference type="eggNOG" id="KOG4693">
    <property type="taxonomic scope" value="Eukaryota"/>
</dbReference>
<dbReference type="InterPro" id="IPR052637">
    <property type="entry name" value="KLHDC3-like"/>
</dbReference>
<keyword evidence="3" id="KW-1185">Reference proteome</keyword>
<dbReference type="InterPro" id="IPR015915">
    <property type="entry name" value="Kelch-typ_b-propeller"/>
</dbReference>
<evidence type="ECO:0000313" key="3">
    <source>
        <dbReference type="Proteomes" id="UP000015104"/>
    </source>
</evidence>
<dbReference type="Proteomes" id="UP000015104">
    <property type="component" value="Unassembled WGS sequence"/>
</dbReference>
<dbReference type="EMBL" id="CAEY01000075">
    <property type="status" value="NOT_ANNOTATED_CDS"/>
    <property type="molecule type" value="Genomic_DNA"/>
</dbReference>
<accession>T1KHL2</accession>
<dbReference type="SUPFAM" id="SSF50965">
    <property type="entry name" value="Galactose oxidase, central domain"/>
    <property type="match status" value="1"/>
</dbReference>
<dbReference type="OMA" id="SQETYVF"/>
<dbReference type="PANTHER" id="PTHR46461:SF1">
    <property type="entry name" value="KELCH DOMAIN-CONTAINING PROTEIN 3"/>
    <property type="match status" value="1"/>
</dbReference>
<sequence>MLILSRLEGGLKRVNHASVVVNGLIYSFGGYIGLEKYNVERPIDVYILNMVTLRWKELAYSDSGNSANVPFRRYGHSAVACDNIIYLWGGRREEAACNKLFLFDTKTRKWSAPKVKGPIPGARDGHSACIFEGFMYIFGGFEEESQEFSDTVFRFELKTCTWQVVYQLTSDILRRDFLTSVVINDKIYLFGGRSYNGPYYDNKILELDLQLMSWCLPVIEGYKPVGRRSHSAVVIDNKMVVFGGYNDITDEHYNDFNVFDPKTYSWAPVNTIGQDPPCARRRHCCLAVNSFIYIFGGSCPLPQATDSEAHHLMEMNDLFVIDPNRTLRSMALRTVLNYKLDTSTLTTALAQEVESYSTENDLICTQLNKLDLKSDEDDHLST</sequence>
<dbReference type="PANTHER" id="PTHR46461">
    <property type="entry name" value="KELCH DOMAIN-CONTAINING PROTEIN 3"/>
    <property type="match status" value="1"/>
</dbReference>
<dbReference type="InterPro" id="IPR011043">
    <property type="entry name" value="Gal_Oxase/kelch_b-propeller"/>
</dbReference>
<dbReference type="GO" id="GO:0005737">
    <property type="term" value="C:cytoplasm"/>
    <property type="evidence" value="ECO:0007669"/>
    <property type="project" value="TreeGrafter"/>
</dbReference>
<dbReference type="KEGG" id="tut:107364252"/>
<dbReference type="Gene3D" id="2.120.10.80">
    <property type="entry name" value="Kelch-type beta propeller"/>
    <property type="match status" value="2"/>
</dbReference>
<dbReference type="HOGENOM" id="CLU_045453_0_0_1"/>
<name>T1KHL2_TETUR</name>
<dbReference type="Pfam" id="PF01344">
    <property type="entry name" value="Kelch_1"/>
    <property type="match status" value="1"/>
</dbReference>
<protein>
    <recommendedName>
        <fullName evidence="4">Kelch domain-containing protein 3</fullName>
    </recommendedName>
</protein>
<keyword evidence="1" id="KW-0880">Kelch repeat</keyword>
<organism evidence="2 3">
    <name type="scientific">Tetranychus urticae</name>
    <name type="common">Two-spotted spider mite</name>
    <dbReference type="NCBI Taxonomy" id="32264"/>
    <lineage>
        <taxon>Eukaryota</taxon>
        <taxon>Metazoa</taxon>
        <taxon>Ecdysozoa</taxon>
        <taxon>Arthropoda</taxon>
        <taxon>Chelicerata</taxon>
        <taxon>Arachnida</taxon>
        <taxon>Acari</taxon>
        <taxon>Acariformes</taxon>
        <taxon>Trombidiformes</taxon>
        <taxon>Prostigmata</taxon>
        <taxon>Eleutherengona</taxon>
        <taxon>Raphignathae</taxon>
        <taxon>Tetranychoidea</taxon>
        <taxon>Tetranychidae</taxon>
        <taxon>Tetranychus</taxon>
    </lineage>
</organism>
<evidence type="ECO:0000313" key="2">
    <source>
        <dbReference type="EnsemblMetazoa" id="tetur11g04790.1"/>
    </source>
</evidence>
<gene>
    <name evidence="2" type="primary">107364252</name>
</gene>
<dbReference type="InterPro" id="IPR006652">
    <property type="entry name" value="Kelch_1"/>
</dbReference>
<dbReference type="OrthoDB" id="432528at2759"/>
<evidence type="ECO:0008006" key="4">
    <source>
        <dbReference type="Google" id="ProtNLM"/>
    </source>
</evidence>
<dbReference type="Pfam" id="PF24681">
    <property type="entry name" value="Kelch_KLHDC2_KLHL20_DRC7"/>
    <property type="match status" value="1"/>
</dbReference>
<proteinExistence type="predicted"/>
<reference evidence="2" key="2">
    <citation type="submission" date="2015-06" db="UniProtKB">
        <authorList>
            <consortium name="EnsemblMetazoa"/>
        </authorList>
    </citation>
    <scope>IDENTIFICATION</scope>
</reference>
<dbReference type="EnsemblMetazoa" id="tetur11g04790.1">
    <property type="protein sequence ID" value="tetur11g04790.1"/>
    <property type="gene ID" value="tetur11g04790"/>
</dbReference>